<name>A0AAV6N2C4_9ROSI</name>
<dbReference type="Pfam" id="PF06090">
    <property type="entry name" value="Ins_P5_2-kin"/>
    <property type="match status" value="1"/>
</dbReference>
<evidence type="ECO:0000256" key="4">
    <source>
        <dbReference type="ARBA" id="ARBA00022777"/>
    </source>
</evidence>
<evidence type="ECO:0000256" key="5">
    <source>
        <dbReference type="ARBA" id="ARBA00022840"/>
    </source>
</evidence>
<evidence type="ECO:0000256" key="3">
    <source>
        <dbReference type="ARBA" id="ARBA00022741"/>
    </source>
</evidence>
<protein>
    <recommendedName>
        <fullName evidence="1 6">Inositol-pentakisphosphate 2-kinase</fullName>
        <ecNumber evidence="1 6">2.7.1.158</ecNumber>
    </recommendedName>
</protein>
<evidence type="ECO:0000256" key="6">
    <source>
        <dbReference type="RuleBase" id="RU364126"/>
    </source>
</evidence>
<evidence type="ECO:0000313" key="8">
    <source>
        <dbReference type="EMBL" id="KAG6591301.1"/>
    </source>
</evidence>
<dbReference type="PANTHER" id="PTHR14456">
    <property type="entry name" value="INOSITOL POLYPHOSPHATE KINASE 1"/>
    <property type="match status" value="1"/>
</dbReference>
<comment type="caution">
    <text evidence="8">The sequence shown here is derived from an EMBL/GenBank/DDBJ whole genome shotgun (WGS) entry which is preliminary data.</text>
</comment>
<evidence type="ECO:0000256" key="7">
    <source>
        <dbReference type="SAM" id="MobiDB-lite"/>
    </source>
</evidence>
<dbReference type="GO" id="GO:0005634">
    <property type="term" value="C:nucleus"/>
    <property type="evidence" value="ECO:0007669"/>
    <property type="project" value="TreeGrafter"/>
</dbReference>
<dbReference type="AlphaFoldDB" id="A0AAV6N2C4"/>
<dbReference type="Proteomes" id="UP000685013">
    <property type="component" value="Chromosome 9"/>
</dbReference>
<feature type="region of interest" description="Disordered" evidence="7">
    <location>
        <begin position="1"/>
        <end position="37"/>
    </location>
</feature>
<dbReference type="EMBL" id="JAGKQH010000009">
    <property type="protein sequence ID" value="KAG6591301.1"/>
    <property type="molecule type" value="Genomic_DNA"/>
</dbReference>
<organism evidence="8 9">
    <name type="scientific">Cucurbita argyrosperma subsp. sororia</name>
    <dbReference type="NCBI Taxonomy" id="37648"/>
    <lineage>
        <taxon>Eukaryota</taxon>
        <taxon>Viridiplantae</taxon>
        <taxon>Streptophyta</taxon>
        <taxon>Embryophyta</taxon>
        <taxon>Tracheophyta</taxon>
        <taxon>Spermatophyta</taxon>
        <taxon>Magnoliopsida</taxon>
        <taxon>eudicotyledons</taxon>
        <taxon>Gunneridae</taxon>
        <taxon>Pentapetalae</taxon>
        <taxon>rosids</taxon>
        <taxon>fabids</taxon>
        <taxon>Cucurbitales</taxon>
        <taxon>Cucurbitaceae</taxon>
        <taxon>Cucurbiteae</taxon>
        <taxon>Cucurbita</taxon>
    </lineage>
</organism>
<keyword evidence="2 6" id="KW-0808">Transferase</keyword>
<keyword evidence="3 6" id="KW-0547">Nucleotide-binding</keyword>
<feature type="compositionally biased region" description="Polar residues" evidence="7">
    <location>
        <begin position="1"/>
        <end position="13"/>
    </location>
</feature>
<sequence length="234" mass="27507">MISLSLRSPNSSARRYHPQRKDLSSGEADLDSTQSNLPKVRSDCEGICRMKIVLVQEYAADWTYRCEEVVNLVLAYLDHLLFFLRMLYGYKWIPLRERFEPNGFHVMILLLDSNHVDAEVHVLVSREFLKAIEKNVLVSAGRVNVHRDSFLLQSDHSIFLKLKYGCLPTSRFITKRNFIKQNVTRFRMHQALKLQNGEISELRYMPTAIHFDYKIWMLYFADLVRCFIVHCGIF</sequence>
<dbReference type="PANTHER" id="PTHR14456:SF2">
    <property type="entry name" value="INOSITOL-PENTAKISPHOSPHATE 2-KINASE"/>
    <property type="match status" value="1"/>
</dbReference>
<feature type="non-terminal residue" evidence="8">
    <location>
        <position position="1"/>
    </location>
</feature>
<accession>A0AAV6N2C4</accession>
<reference evidence="8 9" key="1">
    <citation type="journal article" date="2021" name="Hortic Res">
        <title>The domestication of Cucurbita argyrosperma as revealed by the genome of its wild relative.</title>
        <authorList>
            <person name="Barrera-Redondo J."/>
            <person name="Sanchez-de la Vega G."/>
            <person name="Aguirre-Liguori J.A."/>
            <person name="Castellanos-Morales G."/>
            <person name="Gutierrez-Guerrero Y.T."/>
            <person name="Aguirre-Dugua X."/>
            <person name="Aguirre-Planter E."/>
            <person name="Tenaillon M.I."/>
            <person name="Lira-Saade R."/>
            <person name="Eguiarte L.E."/>
        </authorList>
    </citation>
    <scope>NUCLEOTIDE SEQUENCE [LARGE SCALE GENOMIC DNA]</scope>
    <source>
        <strain evidence="8">JBR-2021</strain>
    </source>
</reference>
<comment type="domain">
    <text evidence="6">The EXKPK motif is conserved in inositol-pentakisphosphate 2-kinases of both family 1 and 2.</text>
</comment>
<evidence type="ECO:0000256" key="1">
    <source>
        <dbReference type="ARBA" id="ARBA00012023"/>
    </source>
</evidence>
<dbReference type="GO" id="GO:0032958">
    <property type="term" value="P:inositol phosphate biosynthetic process"/>
    <property type="evidence" value="ECO:0007669"/>
    <property type="project" value="TreeGrafter"/>
</dbReference>
<dbReference type="GO" id="GO:0005524">
    <property type="term" value="F:ATP binding"/>
    <property type="evidence" value="ECO:0007669"/>
    <property type="project" value="UniProtKB-KW"/>
</dbReference>
<evidence type="ECO:0000313" key="9">
    <source>
        <dbReference type="Proteomes" id="UP000685013"/>
    </source>
</evidence>
<keyword evidence="5 6" id="KW-0067">ATP-binding</keyword>
<dbReference type="GO" id="GO:0035299">
    <property type="term" value="F:inositol-1,3,4,5,6-pentakisphosphate 2-kinase activity"/>
    <property type="evidence" value="ECO:0007669"/>
    <property type="project" value="UniProtKB-EC"/>
</dbReference>
<dbReference type="EC" id="2.7.1.158" evidence="1 6"/>
<gene>
    <name evidence="8" type="primary">IPK1</name>
    <name evidence="8" type="ORF">SDJN03_13647</name>
</gene>
<proteinExistence type="predicted"/>
<comment type="function">
    <text evidence="6">Phosphorylates Ins(1,3,4,5,6)P5 at position 2 to form Ins(1,2,3,4,5,6)P6 (InsP6 or phytate).</text>
</comment>
<comment type="catalytic activity">
    <reaction evidence="6">
        <text>1D-myo-inositol 1,3,4,5,6-pentakisphosphate + ATP = 1D-myo-inositol hexakisphosphate + ADP + H(+)</text>
        <dbReference type="Rhea" id="RHEA:20313"/>
        <dbReference type="ChEBI" id="CHEBI:15378"/>
        <dbReference type="ChEBI" id="CHEBI:30616"/>
        <dbReference type="ChEBI" id="CHEBI:57733"/>
        <dbReference type="ChEBI" id="CHEBI:58130"/>
        <dbReference type="ChEBI" id="CHEBI:456216"/>
        <dbReference type="EC" id="2.7.1.158"/>
    </reaction>
</comment>
<dbReference type="InterPro" id="IPR009286">
    <property type="entry name" value="Ins_P5_2-kin"/>
</dbReference>
<keyword evidence="9" id="KW-1185">Reference proteome</keyword>
<keyword evidence="4 6" id="KW-0418">Kinase</keyword>
<evidence type="ECO:0000256" key="2">
    <source>
        <dbReference type="ARBA" id="ARBA00022679"/>
    </source>
</evidence>